<proteinExistence type="predicted"/>
<evidence type="ECO:0000313" key="1">
    <source>
        <dbReference type="EMBL" id="CAJ2670513.1"/>
    </source>
</evidence>
<organism evidence="1 2">
    <name type="scientific">Trifolium pratense</name>
    <name type="common">Red clover</name>
    <dbReference type="NCBI Taxonomy" id="57577"/>
    <lineage>
        <taxon>Eukaryota</taxon>
        <taxon>Viridiplantae</taxon>
        <taxon>Streptophyta</taxon>
        <taxon>Embryophyta</taxon>
        <taxon>Tracheophyta</taxon>
        <taxon>Spermatophyta</taxon>
        <taxon>Magnoliopsida</taxon>
        <taxon>eudicotyledons</taxon>
        <taxon>Gunneridae</taxon>
        <taxon>Pentapetalae</taxon>
        <taxon>rosids</taxon>
        <taxon>fabids</taxon>
        <taxon>Fabales</taxon>
        <taxon>Fabaceae</taxon>
        <taxon>Papilionoideae</taxon>
        <taxon>50 kb inversion clade</taxon>
        <taxon>NPAAA clade</taxon>
        <taxon>Hologalegina</taxon>
        <taxon>IRL clade</taxon>
        <taxon>Trifolieae</taxon>
        <taxon>Trifolium</taxon>
    </lineage>
</organism>
<sequence>MLSTPSNTLFWGCCTFASIFPNLQLLDLNSCTDISEKGIGHVLRRCCKIRHLNLSELKPPRVNFVLTLEVLDLSKSGIDDSSLYMISKCCFGLLHLDLSNCSNVTEQGVMQVVENCTQLREITPPPNYRCSESRMKHFLCHGCFVQTLGE</sequence>
<evidence type="ECO:0000313" key="2">
    <source>
        <dbReference type="Proteomes" id="UP001177021"/>
    </source>
</evidence>
<keyword evidence="2" id="KW-1185">Reference proteome</keyword>
<accession>A0ACB0LM88</accession>
<dbReference type="Proteomes" id="UP001177021">
    <property type="component" value="Unassembled WGS sequence"/>
</dbReference>
<gene>
    <name evidence="1" type="ORF">MILVUS5_LOCUS34537</name>
</gene>
<reference evidence="1" key="1">
    <citation type="submission" date="2023-10" db="EMBL/GenBank/DDBJ databases">
        <authorList>
            <person name="Rodriguez Cubillos JULIANA M."/>
            <person name="De Vega J."/>
        </authorList>
    </citation>
    <scope>NUCLEOTIDE SEQUENCE</scope>
</reference>
<name>A0ACB0LM88_TRIPR</name>
<dbReference type="EMBL" id="CASHSV030000615">
    <property type="protein sequence ID" value="CAJ2670513.1"/>
    <property type="molecule type" value="Genomic_DNA"/>
</dbReference>
<comment type="caution">
    <text evidence="1">The sequence shown here is derived from an EMBL/GenBank/DDBJ whole genome shotgun (WGS) entry which is preliminary data.</text>
</comment>
<protein>
    <submittedName>
        <fullName evidence="1">Uncharacterized protein</fullName>
    </submittedName>
</protein>